<reference evidence="2 3" key="1">
    <citation type="submission" date="2019-03" db="EMBL/GenBank/DDBJ databases">
        <title>Genomic Encyclopedia of Type Strains, Phase IV (KMG-IV): sequencing the most valuable type-strain genomes for metagenomic binning, comparative biology and taxonomic classification.</title>
        <authorList>
            <person name="Goeker M."/>
        </authorList>
    </citation>
    <scope>NUCLEOTIDE SEQUENCE [LARGE SCALE GENOMIC DNA]</scope>
    <source>
        <strain evidence="2 3">DSM 18577</strain>
    </source>
</reference>
<dbReference type="InterPro" id="IPR027417">
    <property type="entry name" value="P-loop_NTPase"/>
</dbReference>
<dbReference type="OrthoDB" id="9795626at2"/>
<organism evidence="2 3">
    <name type="scientific">Celerinatantimonas diazotrophica</name>
    <dbReference type="NCBI Taxonomy" id="412034"/>
    <lineage>
        <taxon>Bacteria</taxon>
        <taxon>Pseudomonadati</taxon>
        <taxon>Pseudomonadota</taxon>
        <taxon>Gammaproteobacteria</taxon>
        <taxon>Celerinatantimonadaceae</taxon>
        <taxon>Celerinatantimonas</taxon>
    </lineage>
</organism>
<feature type="coiled-coil region" evidence="1">
    <location>
        <begin position="446"/>
        <end position="528"/>
    </location>
</feature>
<feature type="coiled-coil region" evidence="1">
    <location>
        <begin position="960"/>
        <end position="994"/>
    </location>
</feature>
<dbReference type="SUPFAM" id="SSF52540">
    <property type="entry name" value="P-loop containing nucleoside triphosphate hydrolases"/>
    <property type="match status" value="2"/>
</dbReference>
<feature type="coiled-coil region" evidence="1">
    <location>
        <begin position="206"/>
        <end position="394"/>
    </location>
</feature>
<feature type="coiled-coil region" evidence="1">
    <location>
        <begin position="634"/>
        <end position="749"/>
    </location>
</feature>
<dbReference type="GO" id="GO:0006302">
    <property type="term" value="P:double-strand break repair"/>
    <property type="evidence" value="ECO:0007669"/>
    <property type="project" value="InterPro"/>
</dbReference>
<comment type="caution">
    <text evidence="2">The sequence shown here is derived from an EMBL/GenBank/DDBJ whole genome shotgun (WGS) entry which is preliminary data.</text>
</comment>
<feature type="coiled-coil region" evidence="1">
    <location>
        <begin position="824"/>
        <end position="906"/>
    </location>
</feature>
<sequence>MKILAVRGENIASLVGPFAVEFDQPPLAEQGLIAITGRTGSGKSTLLDCLCLALYEQVPRFEDQSRTVEIGDEANDKLKANDVRNLVSRGQASALAEVEFLGHDDKRYLVRWQVRRARNQASGRWQSSSRELIDLTNQEPFSANKREFQQYVTDLIGLDYEQFRRSVMLAQGDFAAFLKAPEDQRSALLEQMTGTALYSQISAQVYQTYKEHAQALEQLRSQIEQTHLLEDSTVENLEQQLADASAYQQQLRQIEQANRVLNTQLLDLDSANEKVKKVQMRLAQQQENEQNIHNQRNQLEMLNKVQPLRQTFERKVQLQDSLTQANEQYQQVVREHEQQLQGLDALQLKHTDAQHQLSEFHTQQSTRQSELEQARQLEQRQKLYQDDLVALQQDVQLKRQSVQRSTNQLNAFKGQYQQLTEVVSETQRWLDEQSIQGQWLNRQGEIVHLLQDYQRLEQQHRRQRDQQLALNELKDQISQMRLDKRALEQSIEHRTKQRDAFAADIGQEQQLREQYQSLQNELTLAQKRQNLLYQAIQLSQQWQNSQNQAQHDQYALNELLQSQQACQEKLQQIVPRLDELNQQYHSARKVVELSDYRLELVDESPCPLCGSTHHPYVGQQTPGESIVGQLYARLESLYNEQSLLRAQLLSAEDQIPQLKEQLLQLSNHQRQLQDERGKLLTVLELPESTSLEQLHQVYYQVDEQLATLTQNHRQLEQQWLQMAQSLQHLEQLNRDIEQIREHDQQLDTKLQLALQQQKQLSDALDAHVANHDAQTQQQSAQQQLDELFSAVIDWQELLAQEGVSGFRAWLQEQVLYYQTILSQSEKLQSQQQALNHQIEQQSVQLKYAQQSLNESLARIDENRQQLDELLQTAKGLLDGLGVEQWLEQTRQRQHTLETACTDLNQQLELQSQQVTQLFTRREYLGEQSDKLRSELVSCQQHWQTQLEDLALSAEQAEQLLTLTTADIEAIRLQIQQYEQQLIALKTELEQAQQYASEQLNTVQVARQSIDQQLQQLSIDGIQLLQEQLTAKEELIYQLRSELDQNAKAHQQFKALNETYQSHLQTCSIWEELNQLIGSANGAKFRIFAQQLTLDKLLYEANHQLLELAPRYQLQRIPGQSLALQIIDQDMADEVRSLASLSGGETFLVSLALALALSAMSSRNLKIQSLFIDEGFGSLDPESLDVVLSCLDKLQSKGRQVTAISHVQTMVERISAKISLHSLGGGCSRLQTLIN</sequence>
<keyword evidence="1" id="KW-0175">Coiled coil</keyword>
<protein>
    <submittedName>
        <fullName evidence="2">Exonuclease SbcC</fullName>
    </submittedName>
</protein>
<dbReference type="GO" id="GO:0004527">
    <property type="term" value="F:exonuclease activity"/>
    <property type="evidence" value="ECO:0007669"/>
    <property type="project" value="UniProtKB-KW"/>
</dbReference>
<dbReference type="AlphaFoldDB" id="A0A4R1JLJ8"/>
<evidence type="ECO:0000313" key="3">
    <source>
        <dbReference type="Proteomes" id="UP000295565"/>
    </source>
</evidence>
<dbReference type="Gene3D" id="3.40.50.300">
    <property type="entry name" value="P-loop containing nucleotide triphosphate hydrolases"/>
    <property type="match status" value="2"/>
</dbReference>
<dbReference type="RefSeq" id="WP_131912848.1">
    <property type="nucleotide sequence ID" value="NZ_OU594967.1"/>
</dbReference>
<accession>A0A4R1JLJ8</accession>
<dbReference type="PANTHER" id="PTHR32114:SF2">
    <property type="entry name" value="ABC TRANSPORTER ABCH.3"/>
    <property type="match status" value="1"/>
</dbReference>
<keyword evidence="2" id="KW-0269">Exonuclease</keyword>
<dbReference type="Pfam" id="PF13558">
    <property type="entry name" value="SbcC_Walker_B"/>
    <property type="match status" value="1"/>
</dbReference>
<dbReference type="PANTHER" id="PTHR32114">
    <property type="entry name" value="ABC TRANSPORTER ABCH.3"/>
    <property type="match status" value="1"/>
</dbReference>
<keyword evidence="3" id="KW-1185">Reference proteome</keyword>
<dbReference type="EMBL" id="SMGD01000013">
    <property type="protein sequence ID" value="TCK51934.1"/>
    <property type="molecule type" value="Genomic_DNA"/>
</dbReference>
<name>A0A4R1JLJ8_9GAMM</name>
<evidence type="ECO:0000313" key="2">
    <source>
        <dbReference type="EMBL" id="TCK51934.1"/>
    </source>
</evidence>
<keyword evidence="2" id="KW-0378">Hydrolase</keyword>
<dbReference type="GO" id="GO:0016887">
    <property type="term" value="F:ATP hydrolysis activity"/>
    <property type="evidence" value="ECO:0007669"/>
    <property type="project" value="InterPro"/>
</dbReference>
<proteinExistence type="predicted"/>
<keyword evidence="2" id="KW-0540">Nuclease</keyword>
<evidence type="ECO:0000256" key="1">
    <source>
        <dbReference type="SAM" id="Coils"/>
    </source>
</evidence>
<dbReference type="Proteomes" id="UP000295565">
    <property type="component" value="Unassembled WGS sequence"/>
</dbReference>
<gene>
    <name evidence="2" type="ORF">EV690_2027</name>
</gene>